<evidence type="ECO:0000259" key="2">
    <source>
        <dbReference type="Pfam" id="PF01467"/>
    </source>
</evidence>
<dbReference type="EMBL" id="QKXC01000259">
    <property type="protein sequence ID" value="RBR09620.1"/>
    <property type="molecule type" value="Genomic_DNA"/>
</dbReference>
<dbReference type="InterPro" id="IPR004821">
    <property type="entry name" value="Cyt_trans-like"/>
</dbReference>
<dbReference type="Proteomes" id="UP000253153">
    <property type="component" value="Unassembled WGS sequence"/>
</dbReference>
<feature type="domain" description="Cytidyltransferase-like" evidence="2">
    <location>
        <begin position="49"/>
        <end position="127"/>
    </location>
</feature>
<dbReference type="Pfam" id="PF01467">
    <property type="entry name" value="CTP_transf_like"/>
    <property type="match status" value="1"/>
</dbReference>
<organism evidence="3 4">
    <name type="scientific">Fusarium coffeatum</name>
    <dbReference type="NCBI Taxonomy" id="231269"/>
    <lineage>
        <taxon>Eukaryota</taxon>
        <taxon>Fungi</taxon>
        <taxon>Dikarya</taxon>
        <taxon>Ascomycota</taxon>
        <taxon>Pezizomycotina</taxon>
        <taxon>Sordariomycetes</taxon>
        <taxon>Hypocreomycetidae</taxon>
        <taxon>Hypocreales</taxon>
        <taxon>Nectriaceae</taxon>
        <taxon>Fusarium</taxon>
        <taxon>Fusarium incarnatum-equiseti species complex</taxon>
    </lineage>
</organism>
<gene>
    <name evidence="3" type="ORF">FIESC28_09790</name>
</gene>
<keyword evidence="4" id="KW-1185">Reference proteome</keyword>
<reference evidence="3 4" key="1">
    <citation type="submission" date="2018-06" db="EMBL/GenBank/DDBJ databases">
        <title>Fusarium incarnatum-equiseti species complex species 28.</title>
        <authorList>
            <person name="Gardiner D.M."/>
        </authorList>
    </citation>
    <scope>NUCLEOTIDE SEQUENCE [LARGE SCALE GENOMIC DNA]</scope>
    <source>
        <strain evidence="3 4">FIESC_28</strain>
    </source>
</reference>
<dbReference type="AlphaFoldDB" id="A0A366R033"/>
<dbReference type="GO" id="GO:0003824">
    <property type="term" value="F:catalytic activity"/>
    <property type="evidence" value="ECO:0007669"/>
    <property type="project" value="InterPro"/>
</dbReference>
<evidence type="ECO:0000313" key="3">
    <source>
        <dbReference type="EMBL" id="RBR09620.1"/>
    </source>
</evidence>
<feature type="compositionally biased region" description="Basic and acidic residues" evidence="1">
    <location>
        <begin position="1"/>
        <end position="25"/>
    </location>
</feature>
<comment type="caution">
    <text evidence="3">The sequence shown here is derived from an EMBL/GenBank/DDBJ whole genome shotgun (WGS) entry which is preliminary data.</text>
</comment>
<protein>
    <recommendedName>
        <fullName evidence="2">Cytidyltransferase-like domain-containing protein</fullName>
    </recommendedName>
</protein>
<name>A0A366R033_9HYPO</name>
<dbReference type="RefSeq" id="XP_031012028.1">
    <property type="nucleotide sequence ID" value="XM_031163925.1"/>
</dbReference>
<accession>A0A366R033</accession>
<dbReference type="SUPFAM" id="SSF52374">
    <property type="entry name" value="Nucleotidylyl transferase"/>
    <property type="match status" value="1"/>
</dbReference>
<evidence type="ECO:0000313" key="4">
    <source>
        <dbReference type="Proteomes" id="UP000253153"/>
    </source>
</evidence>
<dbReference type="Gene3D" id="3.40.50.620">
    <property type="entry name" value="HUPs"/>
    <property type="match status" value="1"/>
</dbReference>
<dbReference type="InterPro" id="IPR014729">
    <property type="entry name" value="Rossmann-like_a/b/a_fold"/>
</dbReference>
<proteinExistence type="predicted"/>
<dbReference type="GeneID" id="41999221"/>
<feature type="region of interest" description="Disordered" evidence="1">
    <location>
        <begin position="1"/>
        <end position="37"/>
    </location>
</feature>
<sequence>MHSKRLADYVERLTPADRKPTKASERPFNNATATHPPMLQRGATNRILIYPGSFNPPHRGHLGLLSHAFRNAGADLNIIAAIIVVTDDHYLQYKMDRRDNAIVIPKEQRAKLWKGSGIPVDWAYVFDGPGKEWAPFRANLANEAQKDGFDIKYIVLNGPDVITYGRGFDAECWDCGDAITSDISRPVDFRCPSTLRQLNGCSPWERLKINRSRIEQEIREKLKQQGAPGNTSPTVTESAEANFEKAVEQAVVEALETVTNIWTCRQLLTNPKGIVRFLPVEPEKQMRDAPSSTKIRMIIDSSPPEDLVKNLTGIALNPDILVEILKELPKPIKRETAEKIDRKELAKNDLEAFKKIVW</sequence>
<dbReference type="OrthoDB" id="3558741at2759"/>
<evidence type="ECO:0000256" key="1">
    <source>
        <dbReference type="SAM" id="MobiDB-lite"/>
    </source>
</evidence>